<protein>
    <recommendedName>
        <fullName evidence="3">VWFC domain-containing protein</fullName>
    </recommendedName>
</protein>
<accession>A0AAV8ZGQ3</accession>
<evidence type="ECO:0008006" key="3">
    <source>
        <dbReference type="Google" id="ProtNLM"/>
    </source>
</evidence>
<dbReference type="EMBL" id="JANEYF010001541">
    <property type="protein sequence ID" value="KAJ8963530.1"/>
    <property type="molecule type" value="Genomic_DNA"/>
</dbReference>
<sequence>DETYSCAVLDCPEWLGDELEEGCYRKYDVDKCCSTGSICPSKQKVEECEFDGKTHKEGELFFPQDTCMKCACQAGFQGKIEEPFCRRNLLTSDFAHGQTAKSSDTDEIVRKLNSDSESNSVSFDKRINEQLITILLILELTCQFGAASLKLGEGFEQKVDYYGTVRNVTCECILPPLVACKEI</sequence>
<evidence type="ECO:0000313" key="1">
    <source>
        <dbReference type="EMBL" id="KAJ8963530.1"/>
    </source>
</evidence>
<gene>
    <name evidence="1" type="ORF">NQ314_005563</name>
</gene>
<name>A0AAV8ZGQ3_9CUCU</name>
<dbReference type="Proteomes" id="UP001162156">
    <property type="component" value="Unassembled WGS sequence"/>
</dbReference>
<proteinExistence type="predicted"/>
<organism evidence="1 2">
    <name type="scientific">Rhamnusium bicolor</name>
    <dbReference type="NCBI Taxonomy" id="1586634"/>
    <lineage>
        <taxon>Eukaryota</taxon>
        <taxon>Metazoa</taxon>
        <taxon>Ecdysozoa</taxon>
        <taxon>Arthropoda</taxon>
        <taxon>Hexapoda</taxon>
        <taxon>Insecta</taxon>
        <taxon>Pterygota</taxon>
        <taxon>Neoptera</taxon>
        <taxon>Endopterygota</taxon>
        <taxon>Coleoptera</taxon>
        <taxon>Polyphaga</taxon>
        <taxon>Cucujiformia</taxon>
        <taxon>Chrysomeloidea</taxon>
        <taxon>Cerambycidae</taxon>
        <taxon>Lepturinae</taxon>
        <taxon>Rhagiini</taxon>
        <taxon>Rhamnusium</taxon>
    </lineage>
</organism>
<dbReference type="AlphaFoldDB" id="A0AAV8ZGQ3"/>
<feature type="non-terminal residue" evidence="1">
    <location>
        <position position="1"/>
    </location>
</feature>
<comment type="caution">
    <text evidence="1">The sequence shown here is derived from an EMBL/GenBank/DDBJ whole genome shotgun (WGS) entry which is preliminary data.</text>
</comment>
<evidence type="ECO:0000313" key="2">
    <source>
        <dbReference type="Proteomes" id="UP001162156"/>
    </source>
</evidence>
<keyword evidence="2" id="KW-1185">Reference proteome</keyword>
<reference evidence="1" key="1">
    <citation type="journal article" date="2023" name="Insect Mol. Biol.">
        <title>Genome sequencing provides insights into the evolution of gene families encoding plant cell wall-degrading enzymes in longhorned beetles.</title>
        <authorList>
            <person name="Shin N.R."/>
            <person name="Okamura Y."/>
            <person name="Kirsch R."/>
            <person name="Pauchet Y."/>
        </authorList>
    </citation>
    <scope>NUCLEOTIDE SEQUENCE</scope>
    <source>
        <strain evidence="1">RBIC_L_NR</strain>
    </source>
</reference>